<evidence type="ECO:0000313" key="2">
    <source>
        <dbReference type="EMBL" id="AVZ77466.1"/>
    </source>
</evidence>
<evidence type="ECO:0000256" key="1">
    <source>
        <dbReference type="SAM" id="MobiDB-lite"/>
    </source>
</evidence>
<feature type="region of interest" description="Disordered" evidence="1">
    <location>
        <begin position="92"/>
        <end position="115"/>
    </location>
</feature>
<sequence length="115" mass="12562">MGADARPGDKATEFDAGARAYYLRATSRVYFECRPNYPAGTPAYMKQDKYVMIDVLSRPMVSAGLTAKEARKTGLDIALQLANRVAEQAGCTNDTNLPTAAPEVGEVNWPNFKRS</sequence>
<organism evidence="2 3">
    <name type="scientific">Streptomyces lunaelactis</name>
    <dbReference type="NCBI Taxonomy" id="1535768"/>
    <lineage>
        <taxon>Bacteria</taxon>
        <taxon>Bacillati</taxon>
        <taxon>Actinomycetota</taxon>
        <taxon>Actinomycetes</taxon>
        <taxon>Kitasatosporales</taxon>
        <taxon>Streptomycetaceae</taxon>
        <taxon>Streptomyces</taxon>
    </lineage>
</organism>
<reference evidence="2 3" key="1">
    <citation type="submission" date="2018-01" db="EMBL/GenBank/DDBJ databases">
        <title>Complete genome sequence of Streptomyces lunaelactis MM109T, a Ferroverdin A producer isolated from cave moonmilk deposits.</title>
        <authorList>
            <person name="Naome A."/>
            <person name="Martinet L."/>
            <person name="Maciejewska M."/>
            <person name="Anderssen S."/>
            <person name="Adam D."/>
            <person name="Tenconi E."/>
            <person name="Deflandre B."/>
            <person name="Arguelles-Arias A."/>
            <person name="Calusinska M."/>
            <person name="Copieters W."/>
            <person name="Karim L."/>
            <person name="Hanikenne M."/>
            <person name="Baurain D."/>
            <person name="van Wezel G."/>
            <person name="Smargiasso N."/>
            <person name="de Pauw E."/>
            <person name="Delfosse P."/>
            <person name="Rigali S."/>
        </authorList>
    </citation>
    <scope>NUCLEOTIDE SEQUENCE [LARGE SCALE GENOMIC DNA]</scope>
    <source>
        <strain evidence="2 3">MM109</strain>
    </source>
</reference>
<keyword evidence="3" id="KW-1185">Reference proteome</keyword>
<name>A0A2R4TE99_9ACTN</name>
<dbReference type="AlphaFoldDB" id="A0A2R4TE99"/>
<dbReference type="KEGG" id="slk:SLUN_15070"/>
<accession>A0A2R4TE99</accession>
<proteinExistence type="predicted"/>
<protein>
    <submittedName>
        <fullName evidence="2">Uncharacterized protein</fullName>
    </submittedName>
</protein>
<dbReference type="EMBL" id="CP026304">
    <property type="protein sequence ID" value="AVZ77466.1"/>
    <property type="molecule type" value="Genomic_DNA"/>
</dbReference>
<gene>
    <name evidence="2" type="ORF">SLUN_15070</name>
</gene>
<dbReference type="Proteomes" id="UP000244201">
    <property type="component" value="Chromosome"/>
</dbReference>
<evidence type="ECO:0000313" key="3">
    <source>
        <dbReference type="Proteomes" id="UP000244201"/>
    </source>
</evidence>
<dbReference type="OrthoDB" id="9934997at2"/>